<dbReference type="InterPro" id="IPR027267">
    <property type="entry name" value="AH/BAR_dom_sf"/>
</dbReference>
<evidence type="ECO:0000256" key="7">
    <source>
        <dbReference type="ARBA" id="ARBA00022792"/>
    </source>
</evidence>
<keyword evidence="6 13" id="KW-0831">Ubiquinone biosynthesis</keyword>
<evidence type="ECO:0000256" key="9">
    <source>
        <dbReference type="ARBA" id="ARBA00023002"/>
    </source>
</evidence>
<keyword evidence="11 13" id="KW-0496">Mitochondrion</keyword>
<keyword evidence="12 13" id="KW-0472">Membrane</keyword>
<dbReference type="EMBL" id="RYZI01000005">
    <property type="protein sequence ID" value="RWA14674.1"/>
    <property type="molecule type" value="Genomic_DNA"/>
</dbReference>
<keyword evidence="8 13" id="KW-0274">FAD</keyword>
<dbReference type="PROSITE" id="PS01304">
    <property type="entry name" value="UBIH"/>
    <property type="match status" value="1"/>
</dbReference>
<dbReference type="FunFam" id="1.20.1270.60:FF:000005">
    <property type="entry name" value="Sphingolipid long chain base-responsive pil1"/>
    <property type="match status" value="1"/>
</dbReference>
<dbReference type="AlphaFoldDB" id="A0A439DJT4"/>
<evidence type="ECO:0000256" key="10">
    <source>
        <dbReference type="ARBA" id="ARBA00023033"/>
    </source>
</evidence>
<comment type="function">
    <text evidence="13">FAD-dependent monooxygenase required for two non-consecutive steps during ubiquinone biosynthesis. Required for the C5-ring hydroxylation during ubiquinone biosynthesis by catalyzing the hydroxylation of 4-hydroxy-3-(all-trans-polyprenyl)benzoic acid to 3,4-dihydroxy-5-(all-trans-polyprenyl)benzoic acid. Also acts downstream of coq4, for the C1-hydroxylation during ubiquinone biosynthesis by catalyzing the hydroxylation of 2-methoxy-6-(all-trans-polyprenyl)phenol to 2-methoxy-6-(all-trans-polyprenyl)benzene-1,4-diol. The electrons required for the hydroxylation reaction are funneled indirectly to coq6 from NADPH via a ferredoxin/ferredoxin reductase system.</text>
</comment>
<comment type="similarity">
    <text evidence="3 13">Belongs to the UbiH/COQ6 family.</text>
</comment>
<feature type="domain" description="FAD-binding" evidence="16">
    <location>
        <begin position="325"/>
        <end position="717"/>
    </location>
</feature>
<dbReference type="GO" id="GO:0071949">
    <property type="term" value="F:FAD binding"/>
    <property type="evidence" value="ECO:0007669"/>
    <property type="project" value="InterPro"/>
</dbReference>
<comment type="pathway">
    <text evidence="2">Secondary metabolite biosynthesis.</text>
</comment>
<dbReference type="InterPro" id="IPR010971">
    <property type="entry name" value="UbiH/COQ6"/>
</dbReference>
<keyword evidence="5 13" id="KW-0285">Flavoprotein</keyword>
<keyword evidence="4" id="KW-0597">Phosphoprotein</keyword>
<keyword evidence="10 13" id="KW-0503">Monooxygenase</keyword>
<dbReference type="HAMAP" id="MF_03193">
    <property type="entry name" value="COQ6_monooxygenase"/>
    <property type="match status" value="1"/>
</dbReference>
<comment type="catalytic activity">
    <reaction evidence="13">
        <text>a 2-methoxy-6-(all-trans-polyprenyl)phenol + 2 reduced [2Fe-2S]-[ferredoxin] + O2 + 2 H(+) = a 2-methoxy-6-(all-trans-polyprenyl)benzene-1,4-diol + 2 oxidized [2Fe-2S]-[ferredoxin] + H2O</text>
        <dbReference type="Rhea" id="RHEA:81183"/>
        <dbReference type="Rhea" id="RHEA-COMP:9551"/>
        <dbReference type="Rhea" id="RHEA-COMP:10000"/>
        <dbReference type="Rhea" id="RHEA-COMP:10001"/>
        <dbReference type="Rhea" id="RHEA-COMP:10858"/>
        <dbReference type="ChEBI" id="CHEBI:15377"/>
        <dbReference type="ChEBI" id="CHEBI:15378"/>
        <dbReference type="ChEBI" id="CHEBI:15379"/>
        <dbReference type="ChEBI" id="CHEBI:33737"/>
        <dbReference type="ChEBI" id="CHEBI:33738"/>
        <dbReference type="ChEBI" id="CHEBI:62731"/>
        <dbReference type="ChEBI" id="CHEBI:84166"/>
        <dbReference type="EC" id="1.14.15.46"/>
    </reaction>
</comment>
<sequence length="775" mass="84237">MELNQANFDARNRSLSIRSGKGNSNSSSPAHRKGFSFASLRGTIQPELSRRLYRLIKSTNNLITAHETAGKERNTIAQELSEWGEQTQDEAVSDISDKIGVILSELGAQEDSYAHNLDDARGILKTIRNTEKSVQPSRDNKGKIADEIQKLKLKEPQNTRLVILEQELVRAEAENLVAEAQLTNITRKKLREAYDAEFAAVIERAEKQIILAKHGKRLLSLIDDSPITPGDARKVYDQGGAARQVLNDAEDDLKSWEMNKENGFIGNEATGISASSGISQGGEGSTKSSATGTLTDQTLKTGNEEFASASSSPSHDGHTSQPDIYDVVCVGGGPAGLSLLAALKANPTTAGLRVALVEAQDLSKLRSWQLPSDHFSNRCSSLTPSSANFLENIGAWSHIRRDRVQPYHEMQVWDGVSDARIEFDWAPGSASNGRTIAYMIENLNLTSGLLKRIDELSGITTFDSARVENITLGEETEELDFREWPIVHLGGGKQLAARLLVGADGANSPVRTFAGIDSKGWDYGRHGVVATLELEGNGWAGDDMKIAYQRFLPTGPIAMLPLPGNYSTLVWSTTPSNAALLKSLPAKDFTALVNAAFRLNSVDLQFMHTMNSGHEDELAWRLQHTHFDAQAVPQKAVGVQEGTVASFPLKMRHADTYIGERIALVGDAAHTVHPLAGQGLNQGQGDVESLAKTLDYAVSHGQDIGTRMSLESYNSERYIANHVLLGVVDKLHKLYSVESGPLVPLRSWGLSAVNAMGPLKGFFMRQAAGNGIKLF</sequence>
<accession>A0A439DJT4</accession>
<dbReference type="EC" id="1.14.15.46" evidence="13"/>
<name>A0A439DJT4_9PEZI</name>
<comment type="cofactor">
    <cofactor evidence="1 13">
        <name>FAD</name>
        <dbReference type="ChEBI" id="CHEBI:57692"/>
    </cofactor>
</comment>
<evidence type="ECO:0000256" key="3">
    <source>
        <dbReference type="ARBA" id="ARBA00005349"/>
    </source>
</evidence>
<evidence type="ECO:0000259" key="16">
    <source>
        <dbReference type="Pfam" id="PF01494"/>
    </source>
</evidence>
<dbReference type="FunFam" id="3.50.50.60:FF:000245">
    <property type="entry name" value="Ubiquinone biosynthesis monooxygenase COQ6, mitochondrial"/>
    <property type="match status" value="1"/>
</dbReference>
<evidence type="ECO:0000256" key="4">
    <source>
        <dbReference type="ARBA" id="ARBA00022553"/>
    </source>
</evidence>
<dbReference type="EC" id="1.14.15.45" evidence="13"/>
<evidence type="ECO:0000256" key="14">
    <source>
        <dbReference type="SAM" id="Coils"/>
    </source>
</evidence>
<comment type="subunit">
    <text evidence="13">Component of a multi-subunit COQ enzyme complex, composed of at least COQ3, COQ4, COQ5, COQ6, COQ7 and COQ9.</text>
</comment>
<comment type="catalytic activity">
    <reaction evidence="13">
        <text>a 4-hydroxy-3-(all-trans-polyprenyl)benzoate + 2 reduced [2Fe-2S]-[ferredoxin] + O2 + 2 H(+) = a 3,4-dihydroxy-5-(all-trans-polyprenyl)benzoate + 2 oxidized [2Fe-2S]-[ferredoxin] + H2O</text>
        <dbReference type="Rhea" id="RHEA:81195"/>
        <dbReference type="Rhea" id="RHEA-COMP:9514"/>
        <dbReference type="Rhea" id="RHEA-COMP:10000"/>
        <dbReference type="Rhea" id="RHEA-COMP:10001"/>
        <dbReference type="Rhea" id="RHEA-COMP:10930"/>
        <dbReference type="ChEBI" id="CHEBI:15377"/>
        <dbReference type="ChEBI" id="CHEBI:15378"/>
        <dbReference type="ChEBI" id="CHEBI:15379"/>
        <dbReference type="ChEBI" id="CHEBI:33737"/>
        <dbReference type="ChEBI" id="CHEBI:33738"/>
        <dbReference type="ChEBI" id="CHEBI:64694"/>
        <dbReference type="ChEBI" id="CHEBI:78396"/>
        <dbReference type="EC" id="1.14.15.45"/>
    </reaction>
</comment>
<dbReference type="GO" id="GO:0106364">
    <property type="term" value="F:4-hydroxy-3-all-trans-polyprenylbenzoate oxygenase activity"/>
    <property type="evidence" value="ECO:0007669"/>
    <property type="project" value="UniProtKB-EC"/>
</dbReference>
<dbReference type="Pfam" id="PF13805">
    <property type="entry name" value="Pil1"/>
    <property type="match status" value="1"/>
</dbReference>
<dbReference type="GO" id="GO:0031314">
    <property type="term" value="C:extrinsic component of mitochondrial inner membrane"/>
    <property type="evidence" value="ECO:0007669"/>
    <property type="project" value="UniProtKB-UniRule"/>
</dbReference>
<feature type="coiled-coil region" evidence="14">
    <location>
        <begin position="161"/>
        <end position="188"/>
    </location>
</feature>
<dbReference type="Pfam" id="PF01494">
    <property type="entry name" value="FAD_binding_3"/>
    <property type="match status" value="1"/>
</dbReference>
<dbReference type="Gene3D" id="1.20.1270.60">
    <property type="entry name" value="Arfaptin homology (AH) domain/BAR domain"/>
    <property type="match status" value="1"/>
</dbReference>
<evidence type="ECO:0000256" key="12">
    <source>
        <dbReference type="ARBA" id="ARBA00023136"/>
    </source>
</evidence>
<keyword evidence="14" id="KW-0175">Coiled coil</keyword>
<dbReference type="PRINTS" id="PR00420">
    <property type="entry name" value="RNGMNOXGNASE"/>
</dbReference>
<dbReference type="Gene3D" id="3.50.50.60">
    <property type="entry name" value="FAD/NAD(P)-binding domain"/>
    <property type="match status" value="2"/>
</dbReference>
<reference evidence="17 18" key="1">
    <citation type="submission" date="2018-12" db="EMBL/GenBank/DDBJ databases">
        <title>Draft genome sequence of Xylaria grammica IHI A82.</title>
        <authorList>
            <person name="Buettner E."/>
            <person name="Kellner H."/>
        </authorList>
    </citation>
    <scope>NUCLEOTIDE SEQUENCE [LARGE SCALE GENOMIC DNA]</scope>
    <source>
        <strain evidence="17 18">IHI A82</strain>
    </source>
</reference>
<comment type="caution">
    <text evidence="17">The sequence shown here is derived from an EMBL/GenBank/DDBJ whole genome shotgun (WGS) entry which is preliminary data.</text>
</comment>
<evidence type="ECO:0000256" key="15">
    <source>
        <dbReference type="SAM" id="MobiDB-lite"/>
    </source>
</evidence>
<dbReference type="SUPFAM" id="SSF51905">
    <property type="entry name" value="FAD/NAD(P)-binding domain"/>
    <property type="match status" value="1"/>
</dbReference>
<evidence type="ECO:0000256" key="6">
    <source>
        <dbReference type="ARBA" id="ARBA00022688"/>
    </source>
</evidence>
<proteinExistence type="inferred from homology"/>
<dbReference type="InterPro" id="IPR028245">
    <property type="entry name" value="PIL1/LSP1"/>
</dbReference>
<comment type="pathway">
    <text evidence="13">Cofactor biosynthesis; ubiquinone biosynthesis.</text>
</comment>
<dbReference type="NCBIfam" id="TIGR01988">
    <property type="entry name" value="Ubi-OHases"/>
    <property type="match status" value="1"/>
</dbReference>
<keyword evidence="18" id="KW-1185">Reference proteome</keyword>
<evidence type="ECO:0000256" key="5">
    <source>
        <dbReference type="ARBA" id="ARBA00022630"/>
    </source>
</evidence>
<evidence type="ECO:0000256" key="1">
    <source>
        <dbReference type="ARBA" id="ARBA00001974"/>
    </source>
</evidence>
<evidence type="ECO:0000256" key="8">
    <source>
        <dbReference type="ARBA" id="ARBA00022827"/>
    </source>
</evidence>
<dbReference type="InterPro" id="IPR000689">
    <property type="entry name" value="UbQ_mOase_COQ6"/>
</dbReference>
<dbReference type="InterPro" id="IPR051205">
    <property type="entry name" value="UbiH/COQ6_monooxygenase"/>
</dbReference>
<dbReference type="GO" id="GO:0016712">
    <property type="term" value="F:oxidoreductase activity, acting on paired donors, with incorporation or reduction of molecular oxygen, reduced flavin or flavoprotein as one donor, and incorporation of one atom of oxygen"/>
    <property type="evidence" value="ECO:0007669"/>
    <property type="project" value="UniProtKB-UniRule"/>
</dbReference>
<dbReference type="InterPro" id="IPR036188">
    <property type="entry name" value="FAD/NAD-bd_sf"/>
</dbReference>
<organism evidence="17 18">
    <name type="scientific">Xylaria grammica</name>
    <dbReference type="NCBI Taxonomy" id="363999"/>
    <lineage>
        <taxon>Eukaryota</taxon>
        <taxon>Fungi</taxon>
        <taxon>Dikarya</taxon>
        <taxon>Ascomycota</taxon>
        <taxon>Pezizomycotina</taxon>
        <taxon>Sordariomycetes</taxon>
        <taxon>Xylariomycetidae</taxon>
        <taxon>Xylariales</taxon>
        <taxon>Xylariaceae</taxon>
        <taxon>Xylaria</taxon>
    </lineage>
</organism>
<dbReference type="PANTHER" id="PTHR43876:SF7">
    <property type="entry name" value="UBIQUINONE BIOSYNTHESIS MONOOXYGENASE COQ6, MITOCHONDRIAL"/>
    <property type="match status" value="1"/>
</dbReference>
<evidence type="ECO:0000256" key="11">
    <source>
        <dbReference type="ARBA" id="ARBA00023128"/>
    </source>
</evidence>
<keyword evidence="7 13" id="KW-0999">Mitochondrion inner membrane</keyword>
<protein>
    <recommendedName>
        <fullName evidence="13">Ubiquinone biosynthesis monooxygenase COQ6, mitochondrial</fullName>
        <ecNumber evidence="13">1.14.15.45</ecNumber>
    </recommendedName>
    <alternativeName>
        <fullName evidence="13">2-methoxy-6-polyprenolphenol 4-hydroxylase</fullName>
        <ecNumber evidence="13">1.14.15.46</ecNumber>
    </alternativeName>
</protein>
<dbReference type="UniPathway" id="UPA00232"/>
<feature type="compositionally biased region" description="Polar residues" evidence="15">
    <location>
        <begin position="1"/>
        <end position="29"/>
    </location>
</feature>
<dbReference type="PANTHER" id="PTHR43876">
    <property type="entry name" value="UBIQUINONE BIOSYNTHESIS MONOOXYGENASE COQ6, MITOCHONDRIAL"/>
    <property type="match status" value="1"/>
</dbReference>
<dbReference type="STRING" id="363999.A0A439DJT4"/>
<keyword evidence="9 13" id="KW-0560">Oxidoreductase</keyword>
<evidence type="ECO:0000313" key="18">
    <source>
        <dbReference type="Proteomes" id="UP000286045"/>
    </source>
</evidence>
<evidence type="ECO:0000256" key="13">
    <source>
        <dbReference type="HAMAP-Rule" id="MF_03193"/>
    </source>
</evidence>
<gene>
    <name evidence="13" type="primary">COQ6</name>
    <name evidence="17" type="ORF">EKO27_g446</name>
</gene>
<feature type="region of interest" description="Disordered" evidence="15">
    <location>
        <begin position="275"/>
        <end position="294"/>
    </location>
</feature>
<dbReference type="Proteomes" id="UP000286045">
    <property type="component" value="Unassembled WGS sequence"/>
</dbReference>
<evidence type="ECO:0000256" key="2">
    <source>
        <dbReference type="ARBA" id="ARBA00005179"/>
    </source>
</evidence>
<dbReference type="InterPro" id="IPR002938">
    <property type="entry name" value="FAD-bd"/>
</dbReference>
<feature type="region of interest" description="Disordered" evidence="15">
    <location>
        <begin position="1"/>
        <end position="34"/>
    </location>
</feature>
<comment type="subcellular location">
    <subcellularLocation>
        <location evidence="13">Mitochondrion inner membrane</location>
        <topology evidence="13">Peripheral membrane protein</topology>
        <orientation evidence="13">Matrix side</orientation>
    </subcellularLocation>
</comment>
<dbReference type="InterPro" id="IPR018168">
    <property type="entry name" value="Ubi_Hdrlase_CS"/>
</dbReference>
<evidence type="ECO:0000313" key="17">
    <source>
        <dbReference type="EMBL" id="RWA14674.1"/>
    </source>
</evidence>
<dbReference type="FunFam" id="3.50.50.60:FF:000021">
    <property type="entry name" value="Ubiquinone biosynthesis monooxygenase COQ6"/>
    <property type="match status" value="1"/>
</dbReference>
<dbReference type="GO" id="GO:0120538">
    <property type="term" value="F:2-methoxy-6-polyprenolphenol 4-hydroxylase activity"/>
    <property type="evidence" value="ECO:0007669"/>
    <property type="project" value="UniProtKB-EC"/>
</dbReference>